<keyword evidence="3" id="KW-1185">Reference proteome</keyword>
<evidence type="ECO:0000313" key="4">
    <source>
        <dbReference type="WBParaSite" id="NBR_0001093501-mRNA-1"/>
    </source>
</evidence>
<sequence>MISYRCLLLLALATTCYATCKTLETYNRDNIPEELKNVLNRCAFFKVAMRKGHWFYIRKISYNGRTMYIAKVIDRKGEDAFMEIPEDLSTYWGEKGWYRVVTSTYKNGTGNDYNMGIERECYYADVDFSNLD</sequence>
<reference evidence="4" key="1">
    <citation type="submission" date="2017-02" db="UniProtKB">
        <authorList>
            <consortium name="WormBaseParasite"/>
        </authorList>
    </citation>
    <scope>IDENTIFICATION</scope>
</reference>
<dbReference type="EMBL" id="UYSL01020417">
    <property type="protein sequence ID" value="VDL74525.1"/>
    <property type="molecule type" value="Genomic_DNA"/>
</dbReference>
<evidence type="ECO:0000313" key="2">
    <source>
        <dbReference type="EMBL" id="VDL74525.1"/>
    </source>
</evidence>
<organism evidence="4">
    <name type="scientific">Nippostrongylus brasiliensis</name>
    <name type="common">Rat hookworm</name>
    <dbReference type="NCBI Taxonomy" id="27835"/>
    <lineage>
        <taxon>Eukaryota</taxon>
        <taxon>Metazoa</taxon>
        <taxon>Ecdysozoa</taxon>
        <taxon>Nematoda</taxon>
        <taxon>Chromadorea</taxon>
        <taxon>Rhabditida</taxon>
        <taxon>Rhabditina</taxon>
        <taxon>Rhabditomorpha</taxon>
        <taxon>Strongyloidea</taxon>
        <taxon>Heligmosomidae</taxon>
        <taxon>Nippostrongylus</taxon>
    </lineage>
</organism>
<evidence type="ECO:0000256" key="1">
    <source>
        <dbReference type="SAM" id="SignalP"/>
    </source>
</evidence>
<protein>
    <submittedName>
        <fullName evidence="4">SH3 domain-containing protein</fullName>
    </submittedName>
</protein>
<reference evidence="2 3" key="2">
    <citation type="submission" date="2018-11" db="EMBL/GenBank/DDBJ databases">
        <authorList>
            <consortium name="Pathogen Informatics"/>
        </authorList>
    </citation>
    <scope>NUCLEOTIDE SEQUENCE [LARGE SCALE GENOMIC DNA]</scope>
</reference>
<dbReference type="WBParaSite" id="NBR_0001093501-mRNA-1">
    <property type="protein sequence ID" value="NBR_0001093501-mRNA-1"/>
    <property type="gene ID" value="NBR_0001093501"/>
</dbReference>
<dbReference type="AlphaFoldDB" id="A0A0N4Y4T3"/>
<accession>A0A0N4Y4T3</accession>
<gene>
    <name evidence="2" type="ORF">NBR_LOCUS10936</name>
</gene>
<dbReference type="STRING" id="27835.A0A0N4Y4T3"/>
<feature type="chain" id="PRO_5043125186" evidence="1">
    <location>
        <begin position="19"/>
        <end position="132"/>
    </location>
</feature>
<evidence type="ECO:0000313" key="3">
    <source>
        <dbReference type="Proteomes" id="UP000271162"/>
    </source>
</evidence>
<proteinExistence type="predicted"/>
<dbReference type="Proteomes" id="UP000271162">
    <property type="component" value="Unassembled WGS sequence"/>
</dbReference>
<keyword evidence="1" id="KW-0732">Signal</keyword>
<feature type="signal peptide" evidence="1">
    <location>
        <begin position="1"/>
        <end position="18"/>
    </location>
</feature>
<name>A0A0N4Y4T3_NIPBR</name>